<keyword evidence="2 5" id="KW-0808">Transferase</keyword>
<dbReference type="InterPro" id="IPR003964">
    <property type="entry name" value="Carb_kinase"/>
</dbReference>
<dbReference type="CDD" id="cd04235">
    <property type="entry name" value="AAK_CK"/>
    <property type="match status" value="1"/>
</dbReference>
<keyword evidence="3 5" id="KW-0418">Kinase</keyword>
<dbReference type="NCBIfam" id="TIGR00746">
    <property type="entry name" value="arcC"/>
    <property type="match status" value="1"/>
</dbReference>
<evidence type="ECO:0000313" key="8">
    <source>
        <dbReference type="Proteomes" id="UP001594351"/>
    </source>
</evidence>
<dbReference type="InterPro" id="IPR036393">
    <property type="entry name" value="AceGlu_kinase-like_sf"/>
</dbReference>
<evidence type="ECO:0000256" key="3">
    <source>
        <dbReference type="ARBA" id="ARBA00022777"/>
    </source>
</evidence>
<dbReference type="NCBIfam" id="NF009007">
    <property type="entry name" value="PRK12352.1"/>
    <property type="match status" value="1"/>
</dbReference>
<dbReference type="PANTHER" id="PTHR30409">
    <property type="entry name" value="CARBAMATE KINASE"/>
    <property type="match status" value="1"/>
</dbReference>
<evidence type="ECO:0000256" key="1">
    <source>
        <dbReference type="ARBA" id="ARBA00011066"/>
    </source>
</evidence>
<comment type="caution">
    <text evidence="7">The sequence shown here is derived from an EMBL/GenBank/DDBJ whole genome shotgun (WGS) entry which is preliminary data.</text>
</comment>
<evidence type="ECO:0000256" key="5">
    <source>
        <dbReference type="PIRNR" id="PIRNR000723"/>
    </source>
</evidence>
<name>A0ABV6YRB8_UNCC1</name>
<evidence type="ECO:0000256" key="2">
    <source>
        <dbReference type="ARBA" id="ARBA00022679"/>
    </source>
</evidence>
<accession>A0ABV6YRB8</accession>
<dbReference type="InterPro" id="IPR001048">
    <property type="entry name" value="Asp/Glu/Uridylate_kinase"/>
</dbReference>
<protein>
    <recommendedName>
        <fullName evidence="4 5">Carbamate kinase</fullName>
    </recommendedName>
</protein>
<dbReference type="Proteomes" id="UP001594351">
    <property type="component" value="Unassembled WGS sequence"/>
</dbReference>
<dbReference type="GO" id="GO:0008804">
    <property type="term" value="F:carbamate kinase activity"/>
    <property type="evidence" value="ECO:0007669"/>
    <property type="project" value="UniProtKB-EC"/>
</dbReference>
<evidence type="ECO:0000256" key="4">
    <source>
        <dbReference type="NCBIfam" id="TIGR00746"/>
    </source>
</evidence>
<dbReference type="PANTHER" id="PTHR30409:SF1">
    <property type="entry name" value="CARBAMATE KINASE-RELATED"/>
    <property type="match status" value="1"/>
</dbReference>
<sequence length="323" mass="35259">MMPGTSKKPRPIALVAMGGHAFIAKGEAGTIHDHERNAAKICQYLMTLVEREYNLIITHGNGPQVGNLLLKNELAKDEVLPMPLDILVANTEGSLGYILQQAMLNELRKRNIRRYVVTVVSQVIVDQNDPAFVKPTKPIGPFLSQEEAEKRRDTLDWNIVEDAGRGWRRVVPSPHPQKIVQRHTIRDVAQQGHIVIACGGGGIPIIQKEDGSYEGVEAVIDKDLTSSILAYQAGAELIIILTSVPKVYLNFNTPEQRALSALTIGETVQYINEGHFAPGSMGPKVEAILDFLKAGGKRGLITSPALLSQAMDGLDGTHFIGRV</sequence>
<evidence type="ECO:0000259" key="6">
    <source>
        <dbReference type="Pfam" id="PF00696"/>
    </source>
</evidence>
<dbReference type="SUPFAM" id="SSF53633">
    <property type="entry name" value="Carbamate kinase-like"/>
    <property type="match status" value="1"/>
</dbReference>
<comment type="similarity">
    <text evidence="1 5">Belongs to the carbamate kinase family.</text>
</comment>
<dbReference type="EMBL" id="JBHPBY010000006">
    <property type="protein sequence ID" value="MFC1848750.1"/>
    <property type="molecule type" value="Genomic_DNA"/>
</dbReference>
<reference evidence="7 8" key="1">
    <citation type="submission" date="2024-09" db="EMBL/GenBank/DDBJ databases">
        <title>Laminarin stimulates single cell rates of sulfate reduction while oxygen inhibits transcriptomic activity in coastal marine sediment.</title>
        <authorList>
            <person name="Lindsay M."/>
            <person name="Orcutt B."/>
            <person name="Emerson D."/>
            <person name="Stepanauskas R."/>
            <person name="D'Angelo T."/>
        </authorList>
    </citation>
    <scope>NUCLEOTIDE SEQUENCE [LARGE SCALE GENOMIC DNA]</scope>
    <source>
        <strain evidence="7">SAG AM-311-K15</strain>
    </source>
</reference>
<proteinExistence type="inferred from homology"/>
<gene>
    <name evidence="7" type="primary">arcC</name>
    <name evidence="7" type="ORF">ACFL27_00955</name>
</gene>
<dbReference type="PRINTS" id="PR01469">
    <property type="entry name" value="CARBMTKINASE"/>
</dbReference>
<evidence type="ECO:0000313" key="7">
    <source>
        <dbReference type="EMBL" id="MFC1848750.1"/>
    </source>
</evidence>
<dbReference type="PIRSF" id="PIRSF000723">
    <property type="entry name" value="Carbamate_kin"/>
    <property type="match status" value="1"/>
</dbReference>
<organism evidence="7 8">
    <name type="scientific">candidate division CSSED10-310 bacterium</name>
    <dbReference type="NCBI Taxonomy" id="2855610"/>
    <lineage>
        <taxon>Bacteria</taxon>
        <taxon>Bacteria division CSSED10-310</taxon>
    </lineage>
</organism>
<feature type="domain" description="Aspartate/glutamate/uridylate kinase" evidence="6">
    <location>
        <begin position="15"/>
        <end position="302"/>
    </location>
</feature>
<keyword evidence="8" id="KW-1185">Reference proteome</keyword>
<dbReference type="Pfam" id="PF00696">
    <property type="entry name" value="AA_kinase"/>
    <property type="match status" value="1"/>
</dbReference>
<dbReference type="Gene3D" id="3.40.1160.10">
    <property type="entry name" value="Acetylglutamate kinase-like"/>
    <property type="match status" value="1"/>
</dbReference>